<dbReference type="Gene3D" id="3.60.15.10">
    <property type="entry name" value="Ribonuclease Z/Hydroxyacylglutathione hydrolase-like"/>
    <property type="match status" value="1"/>
</dbReference>
<comment type="caution">
    <text evidence="6">The sequence shown here is derived from an EMBL/GenBank/DDBJ whole genome shotgun (WGS) entry which is preliminary data.</text>
</comment>
<dbReference type="EMBL" id="DVJP01000068">
    <property type="protein sequence ID" value="HIS77177.1"/>
    <property type="molecule type" value="Genomic_DNA"/>
</dbReference>
<keyword evidence="2" id="KW-0479">Metal-binding</keyword>
<keyword evidence="3" id="KW-0378">Hydrolase</keyword>
<evidence type="ECO:0000313" key="6">
    <source>
        <dbReference type="EMBL" id="HIS77177.1"/>
    </source>
</evidence>
<dbReference type="PANTHER" id="PTHR46233">
    <property type="entry name" value="HYDROXYACYLGLUTATHIONE HYDROLASE GLOC"/>
    <property type="match status" value="1"/>
</dbReference>
<evidence type="ECO:0000313" key="7">
    <source>
        <dbReference type="Proteomes" id="UP000824002"/>
    </source>
</evidence>
<feature type="domain" description="Metallo-beta-lactamase" evidence="5">
    <location>
        <begin position="12"/>
        <end position="187"/>
    </location>
</feature>
<protein>
    <submittedName>
        <fullName evidence="6">MBL fold metallo-hydrolase</fullName>
    </submittedName>
</protein>
<evidence type="ECO:0000256" key="4">
    <source>
        <dbReference type="ARBA" id="ARBA00022833"/>
    </source>
</evidence>
<dbReference type="SMART" id="SM00849">
    <property type="entry name" value="Lactamase_B"/>
    <property type="match status" value="1"/>
</dbReference>
<dbReference type="GO" id="GO:0016787">
    <property type="term" value="F:hydrolase activity"/>
    <property type="evidence" value="ECO:0007669"/>
    <property type="project" value="UniProtKB-KW"/>
</dbReference>
<dbReference type="CDD" id="cd06262">
    <property type="entry name" value="metallo-hydrolase-like_MBL-fold"/>
    <property type="match status" value="1"/>
</dbReference>
<dbReference type="Pfam" id="PF00753">
    <property type="entry name" value="Lactamase_B"/>
    <property type="match status" value="1"/>
</dbReference>
<reference evidence="6" key="2">
    <citation type="journal article" date="2021" name="PeerJ">
        <title>Extensive microbial diversity within the chicken gut microbiome revealed by metagenomics and culture.</title>
        <authorList>
            <person name="Gilroy R."/>
            <person name="Ravi A."/>
            <person name="Getino M."/>
            <person name="Pursley I."/>
            <person name="Horton D.L."/>
            <person name="Alikhan N.F."/>
            <person name="Baker D."/>
            <person name="Gharbi K."/>
            <person name="Hall N."/>
            <person name="Watson M."/>
            <person name="Adriaenssens E.M."/>
            <person name="Foster-Nyarko E."/>
            <person name="Jarju S."/>
            <person name="Secka A."/>
            <person name="Antonio M."/>
            <person name="Oren A."/>
            <person name="Chaudhuri R.R."/>
            <person name="La Ragione R."/>
            <person name="Hildebrand F."/>
            <person name="Pallen M.J."/>
        </authorList>
    </citation>
    <scope>NUCLEOTIDE SEQUENCE</scope>
    <source>
        <strain evidence="6">CHK199-13235</strain>
    </source>
</reference>
<accession>A0A9D1FNY8</accession>
<dbReference type="InterPro" id="IPR036866">
    <property type="entry name" value="RibonucZ/Hydroxyglut_hydro"/>
</dbReference>
<reference evidence="6" key="1">
    <citation type="submission" date="2020-10" db="EMBL/GenBank/DDBJ databases">
        <authorList>
            <person name="Gilroy R."/>
        </authorList>
    </citation>
    <scope>NUCLEOTIDE SEQUENCE</scope>
    <source>
        <strain evidence="6">CHK199-13235</strain>
    </source>
</reference>
<comment type="cofactor">
    <cofactor evidence="1">
        <name>Zn(2+)</name>
        <dbReference type="ChEBI" id="CHEBI:29105"/>
    </cofactor>
</comment>
<dbReference type="SUPFAM" id="SSF56281">
    <property type="entry name" value="Metallo-hydrolase/oxidoreductase"/>
    <property type="match status" value="1"/>
</dbReference>
<dbReference type="InterPro" id="IPR001279">
    <property type="entry name" value="Metallo-B-lactamas"/>
</dbReference>
<dbReference type="GO" id="GO:0046872">
    <property type="term" value="F:metal ion binding"/>
    <property type="evidence" value="ECO:0007669"/>
    <property type="project" value="UniProtKB-KW"/>
</dbReference>
<dbReference type="PANTHER" id="PTHR46233:SF3">
    <property type="entry name" value="HYDROXYACYLGLUTATHIONE HYDROLASE GLOC"/>
    <property type="match status" value="1"/>
</dbReference>
<name>A0A9D1FNY8_9FIRM</name>
<organism evidence="6 7">
    <name type="scientific">Candidatus Merdivicinus excrementipullorum</name>
    <dbReference type="NCBI Taxonomy" id="2840867"/>
    <lineage>
        <taxon>Bacteria</taxon>
        <taxon>Bacillati</taxon>
        <taxon>Bacillota</taxon>
        <taxon>Clostridia</taxon>
        <taxon>Eubacteriales</taxon>
        <taxon>Oscillospiraceae</taxon>
        <taxon>Oscillospiraceae incertae sedis</taxon>
        <taxon>Candidatus Merdivicinus</taxon>
    </lineage>
</organism>
<dbReference type="Proteomes" id="UP000824002">
    <property type="component" value="Unassembled WGS sequence"/>
</dbReference>
<evidence type="ECO:0000256" key="1">
    <source>
        <dbReference type="ARBA" id="ARBA00001947"/>
    </source>
</evidence>
<evidence type="ECO:0000256" key="3">
    <source>
        <dbReference type="ARBA" id="ARBA00022801"/>
    </source>
</evidence>
<gene>
    <name evidence="6" type="ORF">IAB51_10300</name>
</gene>
<dbReference type="AlphaFoldDB" id="A0A9D1FNY8"/>
<dbReference type="InterPro" id="IPR051453">
    <property type="entry name" value="MBL_Glyoxalase_II"/>
</dbReference>
<keyword evidence="4" id="KW-0862">Zinc</keyword>
<sequence>MTVQVLPVGEIGTNCYFVVDSDGSAAILDPGAQAEKIIRAVEQNGWTPKMILLTHGHFDHIGAVEELRNRYCIPVYIHQDDAEMLDSPEKNGGIALIDRPVTASYDNVFEDGSEIPMGNILFRVIHTPGHTKGSVCYLAENWMFSGDTLFNGGIGRTDLYGGSYPQLSASLKKLAALEGDFRVCPGHGPETSLEQERRQNPYLGKMSYDDLF</sequence>
<evidence type="ECO:0000259" key="5">
    <source>
        <dbReference type="SMART" id="SM00849"/>
    </source>
</evidence>
<evidence type="ECO:0000256" key="2">
    <source>
        <dbReference type="ARBA" id="ARBA00022723"/>
    </source>
</evidence>
<proteinExistence type="predicted"/>